<sequence>VGVMGVSQPLRLVVDPHVHCEELERFEDNVVRGPGTQDCAIWCSAIGADGYGRFWLRRGGTRVMVRANRYALAASLNGEALEPWVRALHGCDNPVCVRASQPGELGLLHVIAGSQRDNMVMMARAGRGGGRVVVRRGDHGLNARRARAVALREAVRHGWDAEAVEAALLGSTDPTLW</sequence>
<dbReference type="STRING" id="1841859.GCA_900157385_04163"/>
<organism evidence="1 2">
    <name type="scientific">Mycobacterium terramassiliense</name>
    <dbReference type="NCBI Taxonomy" id="1841859"/>
    <lineage>
        <taxon>Bacteria</taxon>
        <taxon>Bacillati</taxon>
        <taxon>Actinomycetota</taxon>
        <taxon>Actinomycetes</taxon>
        <taxon>Mycobacteriales</taxon>
        <taxon>Mycobacteriaceae</taxon>
        <taxon>Mycobacterium</taxon>
    </lineage>
</organism>
<dbReference type="Proteomes" id="UP000241595">
    <property type="component" value="Unassembled WGS sequence"/>
</dbReference>
<dbReference type="AlphaFoldDB" id="A0A2U3NGT9"/>
<protein>
    <submittedName>
        <fullName evidence="1">Uncharacterized protein</fullName>
    </submittedName>
</protein>
<evidence type="ECO:0000313" key="1">
    <source>
        <dbReference type="EMBL" id="SPM30653.1"/>
    </source>
</evidence>
<name>A0A2U3NGT9_9MYCO</name>
<keyword evidence="2" id="KW-1185">Reference proteome</keyword>
<feature type="non-terminal residue" evidence="1">
    <location>
        <position position="1"/>
    </location>
</feature>
<accession>A0A2U3NGT9</accession>
<proteinExistence type="predicted"/>
<gene>
    <name evidence="1" type="ORF">MTAB308_4162</name>
</gene>
<dbReference type="EMBL" id="FTRV01000015">
    <property type="protein sequence ID" value="SPM30653.1"/>
    <property type="molecule type" value="Genomic_DNA"/>
</dbReference>
<evidence type="ECO:0000313" key="2">
    <source>
        <dbReference type="Proteomes" id="UP000241595"/>
    </source>
</evidence>
<reference evidence="1 2" key="1">
    <citation type="submission" date="2017-01" db="EMBL/GenBank/DDBJ databases">
        <authorList>
            <consortium name="Urmite Genomes"/>
        </authorList>
    </citation>
    <scope>NUCLEOTIDE SEQUENCE [LARGE SCALE GENOMIC DNA]</scope>
    <source>
        <strain evidence="1 2">AB308</strain>
    </source>
</reference>